<gene>
    <name evidence="1" type="ORF">GSPATT00022420001</name>
</gene>
<dbReference type="OrthoDB" id="315700at2759"/>
<organism evidence="1 2">
    <name type="scientific">Paramecium tetraurelia</name>
    <dbReference type="NCBI Taxonomy" id="5888"/>
    <lineage>
        <taxon>Eukaryota</taxon>
        <taxon>Sar</taxon>
        <taxon>Alveolata</taxon>
        <taxon>Ciliophora</taxon>
        <taxon>Intramacronucleata</taxon>
        <taxon>Oligohymenophorea</taxon>
        <taxon>Peniculida</taxon>
        <taxon>Parameciidae</taxon>
        <taxon>Paramecium</taxon>
    </lineage>
</organism>
<dbReference type="InterPro" id="IPR015943">
    <property type="entry name" value="WD40/YVTN_repeat-like_dom_sf"/>
</dbReference>
<keyword evidence="2" id="KW-1185">Reference proteome</keyword>
<protein>
    <submittedName>
        <fullName evidence="1">Uncharacterized protein</fullName>
    </submittedName>
</protein>
<dbReference type="EMBL" id="CT868653">
    <property type="protein sequence ID" value="CAK89249.1"/>
    <property type="molecule type" value="Genomic_DNA"/>
</dbReference>
<sequence length="512" mass="59399">MDQDHFNHILCSEHQLPINRIIKQKKINSSKRGLCYKCAGEGTSLFQIYQILDTLQVIFLPIHQTYSKFRNRIQVLKSEINNIIDKALTSIEGTIDQSEFELTQLEKYLNYRKNYNEFTQDDLEIISNFIYNGEPEESPLVKATKLARDFEQNWKNQMVLLFEMIIKLIKGTGFSSNPSVVQPPLQQTSVQKSIIIGNNSLSYVKKNEFKTSLVSAAIFNQNGNTLIQGQYPYNCSNLEIKSIEQNFEIKSQQVQQEIDENSQEQATALAFNESNSLLFVGYENGNISTYQYTKNIWNKKDHCNAHYGRINFLIVNQIHTQIISVGGYDSIKCFQYQDGIMPSRKEIDSIHKIIDIQINKECDQLYVIGDGKLHILSNSKDFFSQLQQISLENQQATCITTANKQIYIGSNVGNIYIYEQKNRHIFEQVCTSNLIKKSLLQIKYYEENKLLIVLLDKQVRIHQKGSNNQFVQIQEITGEYSMICFQNNQKSSQIILYCQDQYMGIHYIMQRK</sequence>
<dbReference type="OMA" id="IILYCQD"/>
<dbReference type="SUPFAM" id="SSF50978">
    <property type="entry name" value="WD40 repeat-like"/>
    <property type="match status" value="1"/>
</dbReference>
<dbReference type="KEGG" id="ptm:GSPATT00022420001"/>
<dbReference type="HOGENOM" id="CLU_532634_0_0_1"/>
<dbReference type="RefSeq" id="XP_001456646.1">
    <property type="nucleotide sequence ID" value="XM_001456609.1"/>
</dbReference>
<evidence type="ECO:0000313" key="1">
    <source>
        <dbReference type="EMBL" id="CAK89249.1"/>
    </source>
</evidence>
<dbReference type="InterPro" id="IPR036322">
    <property type="entry name" value="WD40_repeat_dom_sf"/>
</dbReference>
<evidence type="ECO:0000313" key="2">
    <source>
        <dbReference type="Proteomes" id="UP000000600"/>
    </source>
</evidence>
<accession>A0E1T2</accession>
<dbReference type="GeneID" id="5042431"/>
<dbReference type="Gene3D" id="2.130.10.10">
    <property type="entry name" value="YVTN repeat-like/Quinoprotein amine dehydrogenase"/>
    <property type="match status" value="1"/>
</dbReference>
<reference evidence="1 2" key="1">
    <citation type="journal article" date="2006" name="Nature">
        <title>Global trends of whole-genome duplications revealed by the ciliate Paramecium tetraurelia.</title>
        <authorList>
            <consortium name="Genoscope"/>
            <person name="Aury J.-M."/>
            <person name="Jaillon O."/>
            <person name="Duret L."/>
            <person name="Noel B."/>
            <person name="Jubin C."/>
            <person name="Porcel B.M."/>
            <person name="Segurens B."/>
            <person name="Daubin V."/>
            <person name="Anthouard V."/>
            <person name="Aiach N."/>
            <person name="Arnaiz O."/>
            <person name="Billaut A."/>
            <person name="Beisson J."/>
            <person name="Blanc I."/>
            <person name="Bouhouche K."/>
            <person name="Camara F."/>
            <person name="Duharcourt S."/>
            <person name="Guigo R."/>
            <person name="Gogendeau D."/>
            <person name="Katinka M."/>
            <person name="Keller A.-M."/>
            <person name="Kissmehl R."/>
            <person name="Klotz C."/>
            <person name="Koll F."/>
            <person name="Le Moue A."/>
            <person name="Lepere C."/>
            <person name="Malinsky S."/>
            <person name="Nowacki M."/>
            <person name="Nowak J.K."/>
            <person name="Plattner H."/>
            <person name="Poulain J."/>
            <person name="Ruiz F."/>
            <person name="Serrano V."/>
            <person name="Zagulski M."/>
            <person name="Dessen P."/>
            <person name="Betermier M."/>
            <person name="Weissenbach J."/>
            <person name="Scarpelli C."/>
            <person name="Schachter V."/>
            <person name="Sperling L."/>
            <person name="Meyer E."/>
            <person name="Cohen J."/>
            <person name="Wincker P."/>
        </authorList>
    </citation>
    <scope>NUCLEOTIDE SEQUENCE [LARGE SCALE GENOMIC DNA]</scope>
    <source>
        <strain evidence="1 2">Stock d4-2</strain>
    </source>
</reference>
<dbReference type="AlphaFoldDB" id="A0E1T2"/>
<proteinExistence type="predicted"/>
<dbReference type="Proteomes" id="UP000000600">
    <property type="component" value="Unassembled WGS sequence"/>
</dbReference>
<dbReference type="InParanoid" id="A0E1T2"/>
<name>A0E1T2_PARTE</name>